<accession>A0ABQ9GQH3</accession>
<keyword evidence="2" id="KW-1185">Reference proteome</keyword>
<gene>
    <name evidence="1" type="ORF">PR048_025087</name>
</gene>
<reference evidence="1 2" key="1">
    <citation type="submission" date="2023-02" db="EMBL/GenBank/DDBJ databases">
        <title>LHISI_Scaffold_Assembly.</title>
        <authorList>
            <person name="Stuart O.P."/>
            <person name="Cleave R."/>
            <person name="Magrath M.J.L."/>
            <person name="Mikheyev A.S."/>
        </authorList>
    </citation>
    <scope>NUCLEOTIDE SEQUENCE [LARGE SCALE GENOMIC DNA]</scope>
    <source>
        <strain evidence="1">Daus_M_001</strain>
        <tissue evidence="1">Leg muscle</tissue>
    </source>
</reference>
<organism evidence="1 2">
    <name type="scientific">Dryococelus australis</name>
    <dbReference type="NCBI Taxonomy" id="614101"/>
    <lineage>
        <taxon>Eukaryota</taxon>
        <taxon>Metazoa</taxon>
        <taxon>Ecdysozoa</taxon>
        <taxon>Arthropoda</taxon>
        <taxon>Hexapoda</taxon>
        <taxon>Insecta</taxon>
        <taxon>Pterygota</taxon>
        <taxon>Neoptera</taxon>
        <taxon>Polyneoptera</taxon>
        <taxon>Phasmatodea</taxon>
        <taxon>Verophasmatodea</taxon>
        <taxon>Anareolatae</taxon>
        <taxon>Phasmatidae</taxon>
        <taxon>Eurycanthinae</taxon>
        <taxon>Dryococelus</taxon>
    </lineage>
</organism>
<dbReference type="EMBL" id="JARBHB010000010">
    <property type="protein sequence ID" value="KAJ8874244.1"/>
    <property type="molecule type" value="Genomic_DNA"/>
</dbReference>
<evidence type="ECO:0000313" key="1">
    <source>
        <dbReference type="EMBL" id="KAJ8874244.1"/>
    </source>
</evidence>
<protein>
    <submittedName>
        <fullName evidence="1">Uncharacterized protein</fullName>
    </submittedName>
</protein>
<comment type="caution">
    <text evidence="1">The sequence shown here is derived from an EMBL/GenBank/DDBJ whole genome shotgun (WGS) entry which is preliminary data.</text>
</comment>
<dbReference type="PROSITE" id="PS51257">
    <property type="entry name" value="PROKAR_LIPOPROTEIN"/>
    <property type="match status" value="1"/>
</dbReference>
<name>A0ABQ9GQH3_9NEOP</name>
<sequence length="137" mass="14817">MLYPRSSQHGVGHALSLLGSCSQQGDVGQSAASLKIHETITKLVVPCLPRNGLNITQYKGDHTFDVQVSSEAAVTQRFKCSPPTKGNRVQFPAGSFPNFFTWESCWTMSLVGGCFRGSPVSPRTCIPFSPHFTLIGS</sequence>
<evidence type="ECO:0000313" key="2">
    <source>
        <dbReference type="Proteomes" id="UP001159363"/>
    </source>
</evidence>
<proteinExistence type="predicted"/>
<dbReference type="Proteomes" id="UP001159363">
    <property type="component" value="Chromosome 9"/>
</dbReference>